<dbReference type="Proteomes" id="UP001501321">
    <property type="component" value="Unassembled WGS sequence"/>
</dbReference>
<dbReference type="RefSeq" id="WP_345010987.1">
    <property type="nucleotide sequence ID" value="NZ_BAABFC010000009.1"/>
</dbReference>
<name>A0ABP8Q2F9_9GAMM</name>
<comment type="caution">
    <text evidence="1">The sequence shown here is derived from an EMBL/GenBank/DDBJ whole genome shotgun (WGS) entry which is preliminary data.</text>
</comment>
<dbReference type="EMBL" id="BAABFC010000009">
    <property type="protein sequence ID" value="GAA4496524.1"/>
    <property type="molecule type" value="Genomic_DNA"/>
</dbReference>
<sequence>MQDVTLVGLGWLGLPLYHRLSALGLSVAGTVTQEAKCQSLRQAGVNAHVWQATGQAAPWPDELKARTLILAIAPGRQDDYPVKIAALCQQAAAAGVQQLLYLSSTSVFAHQGDKDEQTVPDGHEPRSLRMLAAEQVVACCDIPRKTVLRLGGLVGPGRYPGCFLAGKPAEHGQQGVNLLHQDDAVGIISTIVRQQAWDQTFHGVAPDHPSRQAFYTLACQLADLPLPQFTVSDRPDKRVAGQAVCKRLGYRYQVQDWLAWLTQLPAAERRCAKRG</sequence>
<proteinExistence type="predicted"/>
<dbReference type="SUPFAM" id="SSF51735">
    <property type="entry name" value="NAD(P)-binding Rossmann-fold domains"/>
    <property type="match status" value="1"/>
</dbReference>
<organism evidence="1 2">
    <name type="scientific">Pseudaeromonas paramecii</name>
    <dbReference type="NCBI Taxonomy" id="2138166"/>
    <lineage>
        <taxon>Bacteria</taxon>
        <taxon>Pseudomonadati</taxon>
        <taxon>Pseudomonadota</taxon>
        <taxon>Gammaproteobacteria</taxon>
        <taxon>Aeromonadales</taxon>
        <taxon>Aeromonadaceae</taxon>
        <taxon>Pseudaeromonas</taxon>
    </lineage>
</organism>
<accession>A0ABP8Q2F9</accession>
<reference evidence="2" key="1">
    <citation type="journal article" date="2019" name="Int. J. Syst. Evol. Microbiol.">
        <title>The Global Catalogue of Microorganisms (GCM) 10K type strain sequencing project: providing services to taxonomists for standard genome sequencing and annotation.</title>
        <authorList>
            <consortium name="The Broad Institute Genomics Platform"/>
            <consortium name="The Broad Institute Genome Sequencing Center for Infectious Disease"/>
            <person name="Wu L."/>
            <person name="Ma J."/>
        </authorList>
    </citation>
    <scope>NUCLEOTIDE SEQUENCE [LARGE SCALE GENOMIC DNA]</scope>
    <source>
        <strain evidence="2">JCM 32226</strain>
    </source>
</reference>
<dbReference type="InterPro" id="IPR036291">
    <property type="entry name" value="NAD(P)-bd_dom_sf"/>
</dbReference>
<evidence type="ECO:0000313" key="1">
    <source>
        <dbReference type="EMBL" id="GAA4496524.1"/>
    </source>
</evidence>
<protein>
    <submittedName>
        <fullName evidence="1">NAD-dependent epimerase</fullName>
    </submittedName>
</protein>
<dbReference type="Gene3D" id="3.40.50.720">
    <property type="entry name" value="NAD(P)-binding Rossmann-like Domain"/>
    <property type="match status" value="1"/>
</dbReference>
<keyword evidence="2" id="KW-1185">Reference proteome</keyword>
<evidence type="ECO:0000313" key="2">
    <source>
        <dbReference type="Proteomes" id="UP001501321"/>
    </source>
</evidence>
<gene>
    <name evidence="1" type="ORF">GCM10023095_11650</name>
</gene>